<dbReference type="InterPro" id="IPR001296">
    <property type="entry name" value="Glyco_trans_1"/>
</dbReference>
<keyword evidence="2" id="KW-0808">Transferase</keyword>
<dbReference type="PANTHER" id="PTHR12526">
    <property type="entry name" value="GLYCOSYLTRANSFERASE"/>
    <property type="match status" value="1"/>
</dbReference>
<dbReference type="CDD" id="cd03801">
    <property type="entry name" value="GT4_PimA-like"/>
    <property type="match status" value="1"/>
</dbReference>
<keyword evidence="5" id="KW-1185">Reference proteome</keyword>
<protein>
    <submittedName>
        <fullName evidence="4">Glycosyltransferase family 4 protein</fullName>
    </submittedName>
</protein>
<dbReference type="Pfam" id="PF00534">
    <property type="entry name" value="Glycos_transf_1"/>
    <property type="match status" value="1"/>
</dbReference>
<reference evidence="5" key="1">
    <citation type="journal article" date="2022" name="ISME J.">
        <title>Genetic and phylogenetic analysis of dissimilatory iodate-reducing bacteria identifies potential niches across the world's oceans.</title>
        <authorList>
            <person name="Reyes-Umana V."/>
            <person name="Henning Z."/>
            <person name="Lee K."/>
            <person name="Barnum T.P."/>
            <person name="Coates J.D."/>
        </authorList>
    </citation>
    <scope>NUCLEOTIDE SEQUENCE [LARGE SCALE GENOMIC DNA]</scope>
    <source>
        <strain evidence="5">IR12</strain>
    </source>
</reference>
<dbReference type="GO" id="GO:0016757">
    <property type="term" value="F:glycosyltransferase activity"/>
    <property type="evidence" value="ECO:0007669"/>
    <property type="project" value="UniProtKB-KW"/>
</dbReference>
<dbReference type="PANTHER" id="PTHR12526:SF510">
    <property type="entry name" value="D-INOSITOL 3-PHOSPHATE GLYCOSYLTRANSFERASE"/>
    <property type="match status" value="1"/>
</dbReference>
<keyword evidence="1" id="KW-0328">Glycosyltransferase</keyword>
<evidence type="ECO:0000259" key="3">
    <source>
        <dbReference type="Pfam" id="PF00534"/>
    </source>
</evidence>
<gene>
    <name evidence="4" type="ORF">I8J34_19915</name>
</gene>
<evidence type="ECO:0000313" key="4">
    <source>
        <dbReference type="EMBL" id="MBT0963458.1"/>
    </source>
</evidence>
<evidence type="ECO:0000313" key="5">
    <source>
        <dbReference type="Proteomes" id="UP000694660"/>
    </source>
</evidence>
<dbReference type="Proteomes" id="UP000694660">
    <property type="component" value="Unassembled WGS sequence"/>
</dbReference>
<dbReference type="Gene3D" id="3.40.50.2000">
    <property type="entry name" value="Glycogen Phosphorylase B"/>
    <property type="match status" value="1"/>
</dbReference>
<organism evidence="4 5">
    <name type="scientific">Denitromonas iodatirespirans</name>
    <dbReference type="NCBI Taxonomy" id="2795389"/>
    <lineage>
        <taxon>Bacteria</taxon>
        <taxon>Pseudomonadati</taxon>
        <taxon>Pseudomonadota</taxon>
        <taxon>Betaproteobacteria</taxon>
        <taxon>Rhodocyclales</taxon>
        <taxon>Zoogloeaceae</taxon>
        <taxon>Denitromonas</taxon>
    </lineage>
</organism>
<dbReference type="RefSeq" id="WP_214363390.1">
    <property type="nucleotide sequence ID" value="NZ_JAEKFT010000030.1"/>
</dbReference>
<dbReference type="AlphaFoldDB" id="A0A944H9I6"/>
<evidence type="ECO:0000256" key="2">
    <source>
        <dbReference type="ARBA" id="ARBA00022679"/>
    </source>
</evidence>
<proteinExistence type="predicted"/>
<comment type="caution">
    <text evidence="4">The sequence shown here is derived from an EMBL/GenBank/DDBJ whole genome shotgun (WGS) entry which is preliminary data.</text>
</comment>
<dbReference type="EMBL" id="JAEKFT010000030">
    <property type="protein sequence ID" value="MBT0963458.1"/>
    <property type="molecule type" value="Genomic_DNA"/>
</dbReference>
<feature type="domain" description="Glycosyl transferase family 1" evidence="3">
    <location>
        <begin position="197"/>
        <end position="342"/>
    </location>
</feature>
<sequence>MTVSPPFALFYDGDAYSTANKIMGRQSAGKALMSGIARTWPSATVRGLVRRPAAGETLATQLRADGFAGRIDCSALPDWRVAVDAGTLYYPAPPAKDIAAGRNLSGPSAFSLMGVTHTLASAGAMDLLAELILPPFQPWDALICTSRAAHALVGGLHDDMRAYWRESVGATRFVDIERPVIPLGVDVPAFVTGPGDRAAARAALGLRADEIVFLFAGRLAFHAKANPAPLYQALQKLAGEVPLVCIEAGVFAGDNIRQAYLAAQRELAPGVRFVWVDGEDADRYRQAWQGADVFVSLSDNIQETFGLTPVEAMAAGLPVVVSDWNGYQDTVRDGVDGFRVPTVLAPAGAGAQIVLRHALGVDSYDRYIGSASLATVVDPQALVHAFRRLAGDAGLRRRLGAAGRARAAAEFDWPLILHRYAELATHLGEIRGRAAHESARPWPQRADPFRRFAGFASETLGGAWPVSARPDAAARLPALLSLPLANFVFAPHTFPRETPSVLLDGLRRGRAHTVDTLLAQAGLANEAGIRALMWLWKFDLVDIRPEAVPTPAPSTESKP</sequence>
<name>A0A944H9I6_DENI1</name>
<dbReference type="SUPFAM" id="SSF53756">
    <property type="entry name" value="UDP-Glycosyltransferase/glycogen phosphorylase"/>
    <property type="match status" value="1"/>
</dbReference>
<evidence type="ECO:0000256" key="1">
    <source>
        <dbReference type="ARBA" id="ARBA00022676"/>
    </source>
</evidence>
<accession>A0A944H9I6</accession>